<keyword evidence="1" id="KW-0597">Phosphoprotein</keyword>
<evidence type="ECO:0000259" key="2">
    <source>
        <dbReference type="PROSITE" id="PS50110"/>
    </source>
</evidence>
<comment type="caution">
    <text evidence="3">The sequence shown here is derived from an EMBL/GenBank/DDBJ whole genome shotgun (WGS) entry which is preliminary data.</text>
</comment>
<reference evidence="3" key="1">
    <citation type="journal article" date="2012" name="Science">
        <title>Fermentation, hydrogen, and sulfur metabolism in multiple uncultivated bacterial phyla.</title>
        <authorList>
            <person name="Wrighton K.C."/>
            <person name="Thomas B.C."/>
            <person name="Sharon I."/>
            <person name="Miller C.S."/>
            <person name="Castelle C.J."/>
            <person name="VerBerkmoes N.C."/>
            <person name="Wilkins M.J."/>
            <person name="Hettich R.L."/>
            <person name="Lipton M.S."/>
            <person name="Williams K.H."/>
            <person name="Long P.E."/>
            <person name="Banfield J.F."/>
        </authorList>
    </citation>
    <scope>NUCLEOTIDE SEQUENCE [LARGE SCALE GENOMIC DNA]</scope>
</reference>
<feature type="modified residue" description="4-aspartylphosphate" evidence="1">
    <location>
        <position position="57"/>
    </location>
</feature>
<dbReference type="GO" id="GO:0000160">
    <property type="term" value="P:phosphorelay signal transduction system"/>
    <property type="evidence" value="ECO:0007669"/>
    <property type="project" value="InterPro"/>
</dbReference>
<keyword evidence="3" id="KW-0808">Transferase</keyword>
<dbReference type="Pfam" id="PF00072">
    <property type="entry name" value="Response_reg"/>
    <property type="match status" value="1"/>
</dbReference>
<proteinExistence type="predicted"/>
<evidence type="ECO:0000256" key="1">
    <source>
        <dbReference type="PROSITE-ProRule" id="PRU00169"/>
    </source>
</evidence>
<keyword evidence="3" id="KW-0418">Kinase</keyword>
<evidence type="ECO:0000313" key="3">
    <source>
        <dbReference type="EMBL" id="EKE29723.1"/>
    </source>
</evidence>
<sequence>MESFKWNRILVVDDIKQNRELLLNLFSWMWIESAEASNGAEAVTKATRYRFNVIIMDIEMPIKDWIKATRELRESGNDCIIVWFSGNVHPKLEEECKGSWMNHIFAKPQWLMAMLNYVKEQVQLQTQ</sequence>
<dbReference type="CDD" id="cd17546">
    <property type="entry name" value="REC_hyHK_CKI1_RcsC-like"/>
    <property type="match status" value="1"/>
</dbReference>
<dbReference type="InterPro" id="IPR052048">
    <property type="entry name" value="ST_Response_Regulator"/>
</dbReference>
<organism evidence="3">
    <name type="scientific">uncultured bacterium</name>
    <name type="common">gcode 4</name>
    <dbReference type="NCBI Taxonomy" id="1234023"/>
    <lineage>
        <taxon>Bacteria</taxon>
        <taxon>environmental samples</taxon>
    </lineage>
</organism>
<accession>K2G3E3</accession>
<dbReference type="InterPro" id="IPR001789">
    <property type="entry name" value="Sig_transdc_resp-reg_receiver"/>
</dbReference>
<dbReference type="SUPFAM" id="SSF52172">
    <property type="entry name" value="CheY-like"/>
    <property type="match status" value="1"/>
</dbReference>
<dbReference type="Gene3D" id="3.40.50.2300">
    <property type="match status" value="1"/>
</dbReference>
<dbReference type="PROSITE" id="PS50110">
    <property type="entry name" value="RESPONSE_REGULATORY"/>
    <property type="match status" value="1"/>
</dbReference>
<dbReference type="AlphaFoldDB" id="K2G3E3"/>
<protein>
    <submittedName>
        <fullName evidence="3">Multi-sensor hybrid histidine kinase</fullName>
    </submittedName>
</protein>
<dbReference type="GO" id="GO:0016301">
    <property type="term" value="F:kinase activity"/>
    <property type="evidence" value="ECO:0007669"/>
    <property type="project" value="UniProtKB-KW"/>
</dbReference>
<gene>
    <name evidence="3" type="ORF">ACD_2C00111G0004</name>
</gene>
<dbReference type="EMBL" id="AMFJ01000111">
    <property type="protein sequence ID" value="EKE29723.1"/>
    <property type="molecule type" value="Genomic_DNA"/>
</dbReference>
<name>K2G3E3_9BACT</name>
<dbReference type="PANTHER" id="PTHR43228:SF1">
    <property type="entry name" value="TWO-COMPONENT RESPONSE REGULATOR ARR22"/>
    <property type="match status" value="1"/>
</dbReference>
<dbReference type="SMART" id="SM00448">
    <property type="entry name" value="REC"/>
    <property type="match status" value="1"/>
</dbReference>
<feature type="domain" description="Response regulatory" evidence="2">
    <location>
        <begin position="8"/>
        <end position="122"/>
    </location>
</feature>
<dbReference type="PANTHER" id="PTHR43228">
    <property type="entry name" value="TWO-COMPONENT RESPONSE REGULATOR"/>
    <property type="match status" value="1"/>
</dbReference>
<dbReference type="InterPro" id="IPR011006">
    <property type="entry name" value="CheY-like_superfamily"/>
</dbReference>